<keyword evidence="3" id="KW-1185">Reference proteome</keyword>
<evidence type="ECO:0000313" key="2">
    <source>
        <dbReference type="EMBL" id="GKV34380.1"/>
    </source>
</evidence>
<proteinExistence type="predicted"/>
<accession>A0AAV5LBE2</accession>
<protein>
    <submittedName>
        <fullName evidence="2">Uncharacterized protein</fullName>
    </submittedName>
</protein>
<reference evidence="2 3" key="1">
    <citation type="journal article" date="2021" name="Commun. Biol.">
        <title>The genome of Shorea leprosula (Dipterocarpaceae) highlights the ecological relevance of drought in aseasonal tropical rainforests.</title>
        <authorList>
            <person name="Ng K.K.S."/>
            <person name="Kobayashi M.J."/>
            <person name="Fawcett J.A."/>
            <person name="Hatakeyama M."/>
            <person name="Paape T."/>
            <person name="Ng C.H."/>
            <person name="Ang C.C."/>
            <person name="Tnah L.H."/>
            <person name="Lee C.T."/>
            <person name="Nishiyama T."/>
            <person name="Sese J."/>
            <person name="O'Brien M.J."/>
            <person name="Copetti D."/>
            <person name="Mohd Noor M.I."/>
            <person name="Ong R.C."/>
            <person name="Putra M."/>
            <person name="Sireger I.Z."/>
            <person name="Indrioko S."/>
            <person name="Kosugi Y."/>
            <person name="Izuno A."/>
            <person name="Isagi Y."/>
            <person name="Lee S.L."/>
            <person name="Shimizu K.K."/>
        </authorList>
    </citation>
    <scope>NUCLEOTIDE SEQUENCE [LARGE SCALE GENOMIC DNA]</scope>
    <source>
        <strain evidence="2">214</strain>
    </source>
</reference>
<name>A0AAV5LBE2_9ROSI</name>
<dbReference type="AlphaFoldDB" id="A0AAV5LBE2"/>
<organism evidence="2 3">
    <name type="scientific">Rubroshorea leprosula</name>
    <dbReference type="NCBI Taxonomy" id="152421"/>
    <lineage>
        <taxon>Eukaryota</taxon>
        <taxon>Viridiplantae</taxon>
        <taxon>Streptophyta</taxon>
        <taxon>Embryophyta</taxon>
        <taxon>Tracheophyta</taxon>
        <taxon>Spermatophyta</taxon>
        <taxon>Magnoliopsida</taxon>
        <taxon>eudicotyledons</taxon>
        <taxon>Gunneridae</taxon>
        <taxon>Pentapetalae</taxon>
        <taxon>rosids</taxon>
        <taxon>malvids</taxon>
        <taxon>Malvales</taxon>
        <taxon>Dipterocarpaceae</taxon>
        <taxon>Rubroshorea</taxon>
    </lineage>
</organism>
<keyword evidence="1" id="KW-0812">Transmembrane</keyword>
<comment type="caution">
    <text evidence="2">The sequence shown here is derived from an EMBL/GenBank/DDBJ whole genome shotgun (WGS) entry which is preliminary data.</text>
</comment>
<keyword evidence="1" id="KW-0472">Membrane</keyword>
<evidence type="ECO:0000256" key="1">
    <source>
        <dbReference type="SAM" id="Phobius"/>
    </source>
</evidence>
<dbReference type="Proteomes" id="UP001054252">
    <property type="component" value="Unassembled WGS sequence"/>
</dbReference>
<sequence length="57" mass="6453">MSFPLHYRWLLLPAALVPCMQILVLDPWGTLVRELSARFYAISGSETEDGESREVTS</sequence>
<feature type="transmembrane region" description="Helical" evidence="1">
    <location>
        <begin position="6"/>
        <end position="25"/>
    </location>
</feature>
<dbReference type="EMBL" id="BPVZ01000105">
    <property type="protein sequence ID" value="GKV34380.1"/>
    <property type="molecule type" value="Genomic_DNA"/>
</dbReference>
<keyword evidence="1" id="KW-1133">Transmembrane helix</keyword>
<evidence type="ECO:0000313" key="3">
    <source>
        <dbReference type="Proteomes" id="UP001054252"/>
    </source>
</evidence>
<gene>
    <name evidence="2" type="ORF">SLEP1_g42757</name>
</gene>